<feature type="region of interest" description="Disordered" evidence="1">
    <location>
        <begin position="1260"/>
        <end position="1280"/>
    </location>
</feature>
<organism evidence="2 3">
    <name type="scientific">Owenia fusiformis</name>
    <name type="common">Polychaete worm</name>
    <dbReference type="NCBI Taxonomy" id="6347"/>
    <lineage>
        <taxon>Eukaryota</taxon>
        <taxon>Metazoa</taxon>
        <taxon>Spiralia</taxon>
        <taxon>Lophotrochozoa</taxon>
        <taxon>Annelida</taxon>
        <taxon>Polychaeta</taxon>
        <taxon>Sedentaria</taxon>
        <taxon>Canalipalpata</taxon>
        <taxon>Sabellida</taxon>
        <taxon>Oweniida</taxon>
        <taxon>Oweniidae</taxon>
        <taxon>Owenia</taxon>
    </lineage>
</organism>
<comment type="caution">
    <text evidence="2">The sequence shown here is derived from an EMBL/GenBank/DDBJ whole genome shotgun (WGS) entry which is preliminary data.</text>
</comment>
<feature type="compositionally biased region" description="Acidic residues" evidence="1">
    <location>
        <begin position="847"/>
        <end position="856"/>
    </location>
</feature>
<feature type="compositionally biased region" description="Basic residues" evidence="1">
    <location>
        <begin position="19"/>
        <end position="28"/>
    </location>
</feature>
<feature type="compositionally biased region" description="Basic residues" evidence="1">
    <location>
        <begin position="56"/>
        <end position="67"/>
    </location>
</feature>
<accession>A0A8S4N4J0</accession>
<feature type="compositionally biased region" description="Basic and acidic residues" evidence="1">
    <location>
        <begin position="68"/>
        <end position="79"/>
    </location>
</feature>
<feature type="region of interest" description="Disordered" evidence="1">
    <location>
        <begin position="1"/>
        <end position="113"/>
    </location>
</feature>
<evidence type="ECO:0000256" key="1">
    <source>
        <dbReference type="SAM" id="MobiDB-lite"/>
    </source>
</evidence>
<dbReference type="EMBL" id="CAIIXF020000001">
    <property type="protein sequence ID" value="CAH1775945.1"/>
    <property type="molecule type" value="Genomic_DNA"/>
</dbReference>
<feature type="region of interest" description="Disordered" evidence="1">
    <location>
        <begin position="134"/>
        <end position="164"/>
    </location>
</feature>
<protein>
    <submittedName>
        <fullName evidence="2">Uncharacterized protein</fullName>
    </submittedName>
</protein>
<reference evidence="2" key="1">
    <citation type="submission" date="2022-03" db="EMBL/GenBank/DDBJ databases">
        <authorList>
            <person name="Martin C."/>
        </authorList>
    </citation>
    <scope>NUCLEOTIDE SEQUENCE</scope>
</reference>
<feature type="compositionally biased region" description="Basic and acidic residues" evidence="1">
    <location>
        <begin position="134"/>
        <end position="147"/>
    </location>
</feature>
<name>A0A8S4N4J0_OWEFU</name>
<feature type="region of interest" description="Disordered" evidence="1">
    <location>
        <begin position="1448"/>
        <end position="1484"/>
    </location>
</feature>
<feature type="compositionally biased region" description="Polar residues" evidence="1">
    <location>
        <begin position="1503"/>
        <end position="1516"/>
    </location>
</feature>
<feature type="compositionally biased region" description="Low complexity" evidence="1">
    <location>
        <begin position="908"/>
        <end position="922"/>
    </location>
</feature>
<sequence length="1782" mass="197427">MGTCCAKGQPVDIDEEKRPKKKPKHKGKQAVEGGQIEGIGAPGSPNDGTNVDPPGKKSKRKKKKKKGGKEPVETTESKKTFVPPTATPGGDPLGNGEHSDRESLKRTPSYRKSIEVTELQKRYDDYTISYEDKAYVSKAPAKDGADAKKKKKKGKKGETDRNSDIDTMLVPIDPIEAGEISAFHPMAKEIRRENPNHFDKMNTDYKEGDTDFRIIDFNQSPGHKASRADQLKPFEHTNGEIGTGLAQTDSPKQQVIAQKRKKILKRIIIGRKYKFVKLVTTSRTEIITSVKPNIANETSPQQDEEYMLEYVSEKPDVNVEKNRRVRKKIVFIDGKRYVFTKVTTDTTTLTDQEDEATSDEFTIDFDHTDPDNAKDGVVISSNDTGEKYALVKIPVSDQSNDGNPQVMTFFDEKDPALLEHGLPSIKPGSRYRFVKLSDIDSVNKDGTYNVKPDSETDNATGEFIVDYVKHRIDEPTQTQIMPDPEIGGAIIPDTHPTYKYKKVVRIGTTKFTLVRVKTTIEENILNQNTPEETSKIEEYILDPGSQNQENIKELQNIEKLASLKNINSTMNVVHVGDGAKFILVKQDFVMPIDTATIPSKNTDMPRTENITEDSGMKTDRKISEFEADTDASVVQSNICARYQFIPVDTEIAESTEDMDASEEEYVLQSVECDEGAGTQSNIKSKIIRTVNKSYKLSRVLPDVEEETHSNPEELPNEEYTMDVDKLAAENAIKDNITPAKIVITRVEDGEKYELIDTKKDYEIDEEENDERVDTEREVMELEETYDLEPNEDGDIIVTAGPNSKVTGITKRTVTRFVGGKSYKYVKSSTNTSEEMIKKHKPSTDVNSVDDEQEPVMDETRDEKASREPSDDDSDASDYEEGDSDSDEVTGSYDVSKTYDSEESDDETVGVVIDGSGVVISPGFIGETRRVIEDDNDDAYDSNAVIPGQSPTEPINQGDRKVQYKIGAIDKPMHYTDGTEDAGNPDLDSFHTGAFSGLKDANLAQTSLRASFRNSASISLEEPSKTSKSSEISKTTVTSSTAEPTIVDTKVLKRHKEEPDGSETPTKSTRFSIHLDDKVGATMFDTSLGESPRDEVKSKNKSKKVSAQDTNNIEPPPLPQSPPPYSIVDADLPFTPVSSEQKVRYPRIMSGEDIKGLDKVKKSPRVLFDKENEVDLRKRPSKRKEIPSDVSNVKITDKEIDRKDIVVTDDKRESLLGLVYGYYGTPSKTIETSVDEVPSIELKEDPYGLSSSKVTSKVVENSYEDTERTPGVQHSRESKVTTHTEEIHELSEAASRCIDDTIRAMTNEATISNKLSQQDDQEKFVDSSGQSDVLNLDEERIKSPPTKTVTRVTTEHTTIVSVNGNVVESKDNKMLKDTSDGEQNDSLKNVVTSILNSRNNLANVEDPSVKQSAECKSPDLAVKDKDVVKTVEPPVHLKGKAFIEAPPIKHISPSEAGENEDRSEEVTASYAKDTPQLTGYLDKTGQNELRNQIVQSKPMDMPSIETTTVDETSSINAKQAIDDNNKGNKNKTNSQPTMQTDLAFGTQGVETIERVTKDGRIAEGDVSDINQKGYFKKAIGSKPSMHAGETVIGKESLGDEITGKVVIQTQEANITDGTIAQITDKVTKSNVEMYVDTREITNFETARGNDIEFKPEKGSVTNIASEELIKNASSSKLNKQMGIAQIDSISKDESAAQHDIHVELEEGIVSDIKTEGPFKKSTASKNYQKLGVGSVDNESTAKDETTTQIVTARLSKECKTEQGVLSDIKREGSIKIAYQSKPY</sequence>
<keyword evidence="3" id="KW-1185">Reference proteome</keyword>
<feature type="compositionally biased region" description="Pro residues" evidence="1">
    <location>
        <begin position="1113"/>
        <end position="1124"/>
    </location>
</feature>
<feature type="compositionally biased region" description="Low complexity" evidence="1">
    <location>
        <begin position="1025"/>
        <end position="1040"/>
    </location>
</feature>
<feature type="non-terminal residue" evidence="2">
    <location>
        <position position="1"/>
    </location>
</feature>
<feature type="region of interest" description="Disordered" evidence="1">
    <location>
        <begin position="1013"/>
        <end position="1131"/>
    </location>
</feature>
<feature type="region of interest" description="Disordered" evidence="1">
    <location>
        <begin position="827"/>
        <end position="959"/>
    </location>
</feature>
<dbReference type="Proteomes" id="UP000749559">
    <property type="component" value="Unassembled WGS sequence"/>
</dbReference>
<evidence type="ECO:0000313" key="2">
    <source>
        <dbReference type="EMBL" id="CAH1775945.1"/>
    </source>
</evidence>
<evidence type="ECO:0000313" key="3">
    <source>
        <dbReference type="Proteomes" id="UP000749559"/>
    </source>
</evidence>
<feature type="compositionally biased region" description="Acidic residues" evidence="1">
    <location>
        <begin position="869"/>
        <end position="887"/>
    </location>
</feature>
<feature type="compositionally biased region" description="Basic and acidic residues" evidence="1">
    <location>
        <begin position="857"/>
        <end position="868"/>
    </location>
</feature>
<gene>
    <name evidence="2" type="ORF">OFUS_LOCUS3181</name>
</gene>
<proteinExistence type="predicted"/>
<feature type="region of interest" description="Disordered" evidence="1">
    <location>
        <begin position="1498"/>
        <end position="1537"/>
    </location>
</feature>